<dbReference type="PANTHER" id="PTHR35596">
    <property type="entry name" value="DUF2263 DOMAIN-CONTAINING PROTEIN"/>
    <property type="match status" value="1"/>
</dbReference>
<dbReference type="EMBL" id="FNYK01000041">
    <property type="protein sequence ID" value="SEI98433.1"/>
    <property type="molecule type" value="Genomic_DNA"/>
</dbReference>
<dbReference type="NCBIfam" id="TIGR02452">
    <property type="entry name" value="TIGR02452 family protein"/>
    <property type="match status" value="1"/>
</dbReference>
<proteinExistence type="predicted"/>
<organism evidence="2 3">
    <name type="scientific">Sharpea azabuensis</name>
    <dbReference type="NCBI Taxonomy" id="322505"/>
    <lineage>
        <taxon>Bacteria</taxon>
        <taxon>Bacillati</taxon>
        <taxon>Bacillota</taxon>
        <taxon>Erysipelotrichia</taxon>
        <taxon>Erysipelotrichales</taxon>
        <taxon>Coprobacillaceae</taxon>
        <taxon>Sharpea</taxon>
    </lineage>
</organism>
<gene>
    <name evidence="2" type="ORF">SAMN04487834_104122</name>
</gene>
<dbReference type="InterPro" id="IPR043472">
    <property type="entry name" value="Macro_dom-like"/>
</dbReference>
<dbReference type="SUPFAM" id="SSF52949">
    <property type="entry name" value="Macro domain-like"/>
    <property type="match status" value="1"/>
</dbReference>
<dbReference type="eggNOG" id="COG4295">
    <property type="taxonomic scope" value="Bacteria"/>
</dbReference>
<evidence type="ECO:0000313" key="3">
    <source>
        <dbReference type="Proteomes" id="UP000183028"/>
    </source>
</evidence>
<protein>
    <submittedName>
        <fullName evidence="2">TIGR02452 family protein</fullName>
    </submittedName>
</protein>
<dbReference type="RefSeq" id="WP_074732389.1">
    <property type="nucleotide sequence ID" value="NZ_FNYK01000041.1"/>
</dbReference>
<dbReference type="STRING" id="322505.SAMN04487836_1322"/>
<sequence length="271" mass="30725">MNLAKIAKETLKIVDQGYYEIDHKVHSLKLSRDEIDEVIVVKPELVRELSEEAREYEGEGIIEVVGKDSFEAARSLKDDTIVLNFANALNPGGGFLKGANAQEEALCRHSTLFFSIGNKKASEMYHYNFENLNGFDSEYMLVSPRVEVFRDAQGVLSEDSFITSVISYAAPNLNGRAGHISKRYLMPVMKIKIRDLLNVCIHFNYRNVVLGAWGCGAFGHDGQEVAKMFYSILVEEEYRNHFDQVVFAIPTFASSRKNYEAFEEVFHQTQS</sequence>
<feature type="domain" description="Microbial-type PARG catalytic" evidence="1">
    <location>
        <begin position="7"/>
        <end position="151"/>
    </location>
</feature>
<evidence type="ECO:0000313" key="2">
    <source>
        <dbReference type="EMBL" id="SEI98433.1"/>
    </source>
</evidence>
<dbReference type="InterPro" id="IPR012664">
    <property type="entry name" value="CHP02452"/>
</dbReference>
<dbReference type="OrthoDB" id="9806181at2"/>
<evidence type="ECO:0000259" key="1">
    <source>
        <dbReference type="Pfam" id="PF10021"/>
    </source>
</evidence>
<dbReference type="PANTHER" id="PTHR35596:SF1">
    <property type="entry name" value="MICROBIAL-TYPE PARG CATALYTIC DOMAIN-CONTAINING PROTEIN"/>
    <property type="match status" value="1"/>
</dbReference>
<dbReference type="Gene3D" id="3.40.220.10">
    <property type="entry name" value="Leucine Aminopeptidase, subunit E, domain 1"/>
    <property type="match status" value="1"/>
</dbReference>
<dbReference type="Pfam" id="PF10021">
    <property type="entry name" value="PARG_cat_microb"/>
    <property type="match status" value="1"/>
</dbReference>
<dbReference type="InterPro" id="IPR019261">
    <property type="entry name" value="PARG_cat_microbial"/>
</dbReference>
<dbReference type="AlphaFoldDB" id="A0A1H6V1G7"/>
<accession>A0A1H6V1G7</accession>
<dbReference type="Proteomes" id="UP000183028">
    <property type="component" value="Unassembled WGS sequence"/>
</dbReference>
<name>A0A1H6V1G7_9FIRM</name>
<dbReference type="PIRSF" id="PIRSF014899">
    <property type="entry name" value="UCP014899"/>
    <property type="match status" value="1"/>
</dbReference>
<keyword evidence="3" id="KW-1185">Reference proteome</keyword>
<reference evidence="3" key="1">
    <citation type="submission" date="2016-10" db="EMBL/GenBank/DDBJ databases">
        <authorList>
            <person name="Varghese N."/>
        </authorList>
    </citation>
    <scope>NUCLEOTIDE SEQUENCE [LARGE SCALE GENOMIC DNA]</scope>
    <source>
        <strain evidence="3">DSM 20406</strain>
    </source>
</reference>